<name>Q56959_YERPU</name>
<dbReference type="AlphaFoldDB" id="Q56959"/>
<organism evidence="1">
    <name type="scientific">Yersinia pseudotuberculosis</name>
    <dbReference type="NCBI Taxonomy" id="633"/>
    <lineage>
        <taxon>Bacteria</taxon>
        <taxon>Pseudomonadati</taxon>
        <taxon>Pseudomonadota</taxon>
        <taxon>Gammaproteobacteria</taxon>
        <taxon>Enterobacterales</taxon>
        <taxon>Yersiniaceae</taxon>
        <taxon>Yersinia</taxon>
    </lineage>
</organism>
<proteinExistence type="predicted"/>
<evidence type="ECO:0000313" key="1">
    <source>
        <dbReference type="EMBL" id="AAA88697.1"/>
    </source>
</evidence>
<dbReference type="EMBL" id="L33181">
    <property type="protein sequence ID" value="AAA88697.1"/>
    <property type="molecule type" value="Genomic_DNA"/>
</dbReference>
<protein>
    <submittedName>
        <fullName evidence="1">Uncharacterized protein</fullName>
    </submittedName>
</protein>
<accession>Q53444</accession>
<reference evidence="1" key="1">
    <citation type="journal article" date="1994" name="J. Bacteriol.">
        <title>Studies of the biosynthesis of 3,6-dideoxyhexoses: molecular cloning and characterization of the asc (ascarylose) region from Yersinia pseudotuberculosis serogroup VA.</title>
        <authorList>
            <person name="Thorson J.S."/>
            <person name="Lo S.F."/>
            <person name="Ploux O."/>
            <person name="He X."/>
            <person name="Liu H.W."/>
        </authorList>
    </citation>
    <scope>NUCLEOTIDE SEQUENCE</scope>
    <source>
        <strain evidence="1">VA</strain>
    </source>
</reference>
<feature type="non-terminal residue" evidence="1">
    <location>
        <position position="1"/>
    </location>
</feature>
<sequence length="43" mass="4678">PLASYHQCIGSCKPRAVGGGDRTPIVAFYSGTGRKKTFYNFLL</sequence>
<accession>Q56959</accession>
<reference evidence="1" key="2">
    <citation type="submission" date="1995-01" db="EMBL/GenBank/DDBJ databases">
        <authorList>
            <person name="Thorson J.S."/>
            <person name="Lo S.F."/>
            <person name="Ploux O."/>
            <person name="He X."/>
            <person name="Liu H.W."/>
        </authorList>
    </citation>
    <scope>NUCLEOTIDE SEQUENCE</scope>
    <source>
        <strain evidence="1">VA</strain>
    </source>
</reference>